<name>A0A4Z2GHZ5_9TELE</name>
<comment type="caution">
    <text evidence="2">The sequence shown here is derived from an EMBL/GenBank/DDBJ whole genome shotgun (WGS) entry which is preliminary data.</text>
</comment>
<feature type="region of interest" description="Disordered" evidence="1">
    <location>
        <begin position="103"/>
        <end position="124"/>
    </location>
</feature>
<feature type="compositionally biased region" description="Low complexity" evidence="1">
    <location>
        <begin position="50"/>
        <end position="67"/>
    </location>
</feature>
<dbReference type="EMBL" id="SRLO01000549">
    <property type="protein sequence ID" value="TNN52394.1"/>
    <property type="molecule type" value="Genomic_DNA"/>
</dbReference>
<gene>
    <name evidence="2" type="ORF">EYF80_037417</name>
</gene>
<feature type="region of interest" description="Disordered" evidence="1">
    <location>
        <begin position="318"/>
        <end position="351"/>
    </location>
</feature>
<dbReference type="Proteomes" id="UP000314294">
    <property type="component" value="Unassembled WGS sequence"/>
</dbReference>
<organism evidence="2 3">
    <name type="scientific">Liparis tanakae</name>
    <name type="common">Tanaka's snailfish</name>
    <dbReference type="NCBI Taxonomy" id="230148"/>
    <lineage>
        <taxon>Eukaryota</taxon>
        <taxon>Metazoa</taxon>
        <taxon>Chordata</taxon>
        <taxon>Craniata</taxon>
        <taxon>Vertebrata</taxon>
        <taxon>Euteleostomi</taxon>
        <taxon>Actinopterygii</taxon>
        <taxon>Neopterygii</taxon>
        <taxon>Teleostei</taxon>
        <taxon>Neoteleostei</taxon>
        <taxon>Acanthomorphata</taxon>
        <taxon>Eupercaria</taxon>
        <taxon>Perciformes</taxon>
        <taxon>Cottioidei</taxon>
        <taxon>Cottales</taxon>
        <taxon>Liparidae</taxon>
        <taxon>Liparis</taxon>
    </lineage>
</organism>
<feature type="region of interest" description="Disordered" evidence="1">
    <location>
        <begin position="1"/>
        <end position="67"/>
    </location>
</feature>
<dbReference type="AlphaFoldDB" id="A0A4Z2GHZ5"/>
<protein>
    <submittedName>
        <fullName evidence="2">Uncharacterized protein</fullName>
    </submittedName>
</protein>
<feature type="compositionally biased region" description="Basic residues" evidence="1">
    <location>
        <begin position="10"/>
        <end position="19"/>
    </location>
</feature>
<sequence>MDGTSSTARVRSHRGRAKPGRPSLTSRTPPGALGDQVWLEEVIGPPYNQSGPSAPSSSPGCSSEGTGSLCSWSSGVTGLLHSSIKRQSQVAFHTRLREAGRWGRPADRRFRAHPQAEQDRGSNHDKLCARLQRGGQCQGRASSLTHGGAKSVKLQCLLEERVKAKVKFSQFLDEVTSNVLDAKSLQAFGKAVAPSGFTGAGPPQPGDEVQAAAQWTPRPPCSMDQRSLLELKMTEEEQTPFDPEEETYLVTDVDTVDLEGEAETPLQPERDEDNTITPPPQFCEGFGTTSPFPEFHPDFPTYPYRSASLPVGINMVSEESHPSLSSKPDLGSICDDWSPNSFSQSFEGMPE</sequence>
<feature type="compositionally biased region" description="Polar residues" evidence="1">
    <location>
        <begin position="338"/>
        <end position="351"/>
    </location>
</feature>
<proteinExistence type="predicted"/>
<keyword evidence="3" id="KW-1185">Reference proteome</keyword>
<reference evidence="2 3" key="1">
    <citation type="submission" date="2019-03" db="EMBL/GenBank/DDBJ databases">
        <title>First draft genome of Liparis tanakae, snailfish: a comprehensive survey of snailfish specific genes.</title>
        <authorList>
            <person name="Kim W."/>
            <person name="Song I."/>
            <person name="Jeong J.-H."/>
            <person name="Kim D."/>
            <person name="Kim S."/>
            <person name="Ryu S."/>
            <person name="Song J.Y."/>
            <person name="Lee S.K."/>
        </authorList>
    </citation>
    <scope>NUCLEOTIDE SEQUENCE [LARGE SCALE GENOMIC DNA]</scope>
    <source>
        <tissue evidence="2">Muscle</tissue>
    </source>
</reference>
<accession>A0A4Z2GHZ5</accession>
<evidence type="ECO:0000256" key="1">
    <source>
        <dbReference type="SAM" id="MobiDB-lite"/>
    </source>
</evidence>
<evidence type="ECO:0000313" key="3">
    <source>
        <dbReference type="Proteomes" id="UP000314294"/>
    </source>
</evidence>
<evidence type="ECO:0000313" key="2">
    <source>
        <dbReference type="EMBL" id="TNN52394.1"/>
    </source>
</evidence>
<dbReference type="OrthoDB" id="9217007at2759"/>